<evidence type="ECO:0000256" key="6">
    <source>
        <dbReference type="ARBA" id="ARBA00044196"/>
    </source>
</evidence>
<dbReference type="GO" id="GO:0005829">
    <property type="term" value="C:cytosol"/>
    <property type="evidence" value="ECO:0007669"/>
    <property type="project" value="UniProtKB-SubCell"/>
</dbReference>
<name>A0A1E4T2C0_9ASCO</name>
<dbReference type="Proteomes" id="UP000094801">
    <property type="component" value="Unassembled WGS sequence"/>
</dbReference>
<feature type="domain" description="Nucleotidyl transferase" evidence="11">
    <location>
        <begin position="9"/>
        <end position="140"/>
    </location>
</feature>
<dbReference type="InterPro" id="IPR051960">
    <property type="entry name" value="eIF2B_gamma"/>
</dbReference>
<evidence type="ECO:0000256" key="4">
    <source>
        <dbReference type="ARBA" id="ARBA00022540"/>
    </source>
</evidence>
<comment type="subunit">
    <text evidence="9">Component of the translation initiation factor 2B (eIF2B) complex which is a heterodecamer of two sets of five different subunits: alpha, beta, gamma, delta and epsilon. Subunits alpha, beta and delta comprise a regulatory subcomplex and subunits epsilon and gamma comprise a catalytic subcomplex. Within the complex, the hexameric regulatory complex resides at the center, with the two heterodimeric catalytic subcomplexes bound on opposite sides.</text>
</comment>
<evidence type="ECO:0000256" key="9">
    <source>
        <dbReference type="ARBA" id="ARBA00046432"/>
    </source>
</evidence>
<dbReference type="Pfam" id="PF00483">
    <property type="entry name" value="NTP_transferase"/>
    <property type="match status" value="1"/>
</dbReference>
<dbReference type="GO" id="GO:0005851">
    <property type="term" value="C:eukaryotic translation initiation factor 2B complex"/>
    <property type="evidence" value="ECO:0007669"/>
    <property type="project" value="TreeGrafter"/>
</dbReference>
<feature type="compositionally biased region" description="Acidic residues" evidence="10">
    <location>
        <begin position="413"/>
        <end position="424"/>
    </location>
</feature>
<evidence type="ECO:0000256" key="7">
    <source>
        <dbReference type="ARBA" id="ARBA00044229"/>
    </source>
</evidence>
<evidence type="ECO:0000256" key="8">
    <source>
        <dbReference type="ARBA" id="ARBA00045373"/>
    </source>
</evidence>
<evidence type="ECO:0000313" key="14">
    <source>
        <dbReference type="Proteomes" id="UP000094801"/>
    </source>
</evidence>
<evidence type="ECO:0000259" key="12">
    <source>
        <dbReference type="Pfam" id="PF25084"/>
    </source>
</evidence>
<keyword evidence="5" id="KW-0648">Protein biosynthesis</keyword>
<dbReference type="GO" id="GO:0002183">
    <property type="term" value="P:cytoplasmic translational initiation"/>
    <property type="evidence" value="ECO:0007669"/>
    <property type="project" value="TreeGrafter"/>
</dbReference>
<dbReference type="OrthoDB" id="10250549at2759"/>
<keyword evidence="14" id="KW-1185">Reference proteome</keyword>
<evidence type="ECO:0000256" key="2">
    <source>
        <dbReference type="ARBA" id="ARBA00007878"/>
    </source>
</evidence>
<evidence type="ECO:0000256" key="10">
    <source>
        <dbReference type="SAM" id="MobiDB-lite"/>
    </source>
</evidence>
<dbReference type="Gene3D" id="3.90.550.10">
    <property type="entry name" value="Spore Coat Polysaccharide Biosynthesis Protein SpsA, Chain A"/>
    <property type="match status" value="1"/>
</dbReference>
<feature type="compositionally biased region" description="Acidic residues" evidence="10">
    <location>
        <begin position="431"/>
        <end position="462"/>
    </location>
</feature>
<dbReference type="InterPro" id="IPR056764">
    <property type="entry name" value="LbH_EIF2B3/5"/>
</dbReference>
<accession>A0A1E4T2C0</accession>
<dbReference type="Pfam" id="PF25084">
    <property type="entry name" value="LbH_EIF2B"/>
    <property type="match status" value="1"/>
</dbReference>
<reference evidence="14" key="1">
    <citation type="submission" date="2016-04" db="EMBL/GenBank/DDBJ databases">
        <title>Comparative genomics of biotechnologically important yeasts.</title>
        <authorList>
            <consortium name="DOE Joint Genome Institute"/>
            <person name="Riley R."/>
            <person name="Haridas S."/>
            <person name="Wolfe K.H."/>
            <person name="Lopes M.R."/>
            <person name="Hittinger C.T."/>
            <person name="Goker M."/>
            <person name="Salamov A."/>
            <person name="Wisecaver J."/>
            <person name="Long T.M."/>
            <person name="Aerts A.L."/>
            <person name="Barry K."/>
            <person name="Choi C."/>
            <person name="Clum A."/>
            <person name="Coughlan A.Y."/>
            <person name="Deshpande S."/>
            <person name="Douglass A.P."/>
            <person name="Hanson S.J."/>
            <person name="Klenk H.-P."/>
            <person name="Labutti K."/>
            <person name="Lapidus A."/>
            <person name="Lindquist E."/>
            <person name="Lipzen A."/>
            <person name="Meier-Kolthoff J.P."/>
            <person name="Ohm R.A."/>
            <person name="Otillar R.P."/>
            <person name="Pangilinan J."/>
            <person name="Peng Y."/>
            <person name="Rokas A."/>
            <person name="Rosa C.A."/>
            <person name="Scheuner C."/>
            <person name="Sibirny A.A."/>
            <person name="Slot J.C."/>
            <person name="Stielow J.B."/>
            <person name="Sun H."/>
            <person name="Kurtzman C.P."/>
            <person name="Blackwell M."/>
            <person name="Grigoriev I.V."/>
            <person name="Jeffries T.W."/>
        </authorList>
    </citation>
    <scope>NUCLEOTIDE SEQUENCE [LARGE SCALE GENOMIC DNA]</scope>
    <source>
        <strain evidence="14">NRRL YB-2248</strain>
    </source>
</reference>
<dbReference type="Gene3D" id="2.160.10.10">
    <property type="entry name" value="Hexapeptide repeat proteins"/>
    <property type="match status" value="1"/>
</dbReference>
<dbReference type="InterPro" id="IPR005835">
    <property type="entry name" value="NTP_transferase_dom"/>
</dbReference>
<dbReference type="EMBL" id="KV453851">
    <property type="protein sequence ID" value="ODV85896.1"/>
    <property type="molecule type" value="Genomic_DNA"/>
</dbReference>
<dbReference type="SUPFAM" id="SSF53448">
    <property type="entry name" value="Nucleotide-diphospho-sugar transferases"/>
    <property type="match status" value="1"/>
</dbReference>
<dbReference type="CDD" id="cd04652">
    <property type="entry name" value="LbH_eIF2B_gamma_C"/>
    <property type="match status" value="1"/>
</dbReference>
<dbReference type="AlphaFoldDB" id="A0A1E4T2C0"/>
<evidence type="ECO:0000259" key="11">
    <source>
        <dbReference type="Pfam" id="PF00483"/>
    </source>
</evidence>
<feature type="domain" description="EIF2B subunit epsilon/gamma LbH" evidence="12">
    <location>
        <begin position="304"/>
        <end position="395"/>
    </location>
</feature>
<feature type="region of interest" description="Disordered" evidence="10">
    <location>
        <begin position="413"/>
        <end position="462"/>
    </location>
</feature>
<evidence type="ECO:0000256" key="1">
    <source>
        <dbReference type="ARBA" id="ARBA00004514"/>
    </source>
</evidence>
<dbReference type="PANTHER" id="PTHR45989:SF1">
    <property type="entry name" value="TRANSLATION INITIATION FACTOR EIF-2B SUBUNIT GAMMA"/>
    <property type="match status" value="1"/>
</dbReference>
<evidence type="ECO:0000256" key="3">
    <source>
        <dbReference type="ARBA" id="ARBA00022490"/>
    </source>
</evidence>
<dbReference type="GO" id="GO:0003743">
    <property type="term" value="F:translation initiation factor activity"/>
    <property type="evidence" value="ECO:0007669"/>
    <property type="project" value="UniProtKB-KW"/>
</dbReference>
<comment type="similarity">
    <text evidence="2">Belongs to the eIF-2B gamma/epsilon subunits family.</text>
</comment>
<keyword evidence="4" id="KW-0396">Initiation factor</keyword>
<evidence type="ECO:0000313" key="13">
    <source>
        <dbReference type="EMBL" id="ODV85896.1"/>
    </source>
</evidence>
<comment type="function">
    <text evidence="8">Acts as a component of the translation initiation factor 2B (eIF2B) complex, which catalyzes the exchange of GDP for GTP on the eukaryotic initiation factor 2 (eIF2) complex gamma subunit. Its guanine nucleotide exchange factor activity is repressed when bound to eIF2 complex phosphorylated on the alpha subunit, thereby limiting the amount of methionyl-initiator methionine tRNA available to the ribosome and consequently global translation is repressed.</text>
</comment>
<dbReference type="GO" id="GO:0005085">
    <property type="term" value="F:guanyl-nucleotide exchange factor activity"/>
    <property type="evidence" value="ECO:0007669"/>
    <property type="project" value="TreeGrafter"/>
</dbReference>
<evidence type="ECO:0000256" key="5">
    <source>
        <dbReference type="ARBA" id="ARBA00022917"/>
    </source>
</evidence>
<dbReference type="PANTHER" id="PTHR45989">
    <property type="entry name" value="TRANSLATION INITIATION FACTOR EIF-2B SUBUNIT GAMMA"/>
    <property type="match status" value="1"/>
</dbReference>
<sequence>MEFHAVIFCGKGSALSPISAIKDTGIPKALLPIANKPMIEYVLEWCDRAPFKYVSILTDNHSLTPISKYVEGYKLKRDPELTRSSTIQCLGSDASSTGSMLQQFREVIFKNTTNFVFLPCDFITDIPPQVLIEVYRGTDDDNLGLSVVYNNSFDSIDINKMLKTNYTVYADTNDGNAVLLDQYSKSSVAISKFLKVRTQLLWRYPKTKVSTKLLDSFILFGDEKMFEIANEEKNTSNRSASKLKGDLARRSWKHSTLKETIGLFILPEQSMFARCNNLAVYMEANRYFLKLKARESTSSQSKKDNKNSATVGADSIVGESTELGEKTSVKRSVIGTNCKIGKRCRITGCVLLNNVTIDDDSHLENCIVGTGAIIESKAKLVNCNIEGTYTVGGNVSLKGETLVNLSLSDLQNDDGDDLYSDDDDHVAGGQSDDDDDDDDDDEDEYDDESFEEEDYDDDIFAR</sequence>
<organism evidence="13 14">
    <name type="scientific">[Candida] arabinofermentans NRRL YB-2248</name>
    <dbReference type="NCBI Taxonomy" id="983967"/>
    <lineage>
        <taxon>Eukaryota</taxon>
        <taxon>Fungi</taxon>
        <taxon>Dikarya</taxon>
        <taxon>Ascomycota</taxon>
        <taxon>Saccharomycotina</taxon>
        <taxon>Pichiomycetes</taxon>
        <taxon>Pichiales</taxon>
        <taxon>Pichiaceae</taxon>
        <taxon>Ogataea</taxon>
        <taxon>Ogataea/Candida clade</taxon>
    </lineage>
</organism>
<gene>
    <name evidence="13" type="ORF">CANARDRAFT_27970</name>
</gene>
<keyword evidence="3" id="KW-0963">Cytoplasm</keyword>
<protein>
    <recommendedName>
        <fullName evidence="6">Translation initiation factor eIF2B subunit gamma</fullName>
    </recommendedName>
    <alternativeName>
        <fullName evidence="7">eIF2B GDP-GTP exchange factor subunit gamma</fullName>
    </alternativeName>
</protein>
<dbReference type="STRING" id="983967.A0A1E4T2C0"/>
<comment type="subcellular location">
    <subcellularLocation>
        <location evidence="1">Cytoplasm</location>
        <location evidence="1">Cytosol</location>
    </subcellularLocation>
</comment>
<proteinExistence type="inferred from homology"/>
<dbReference type="InterPro" id="IPR029044">
    <property type="entry name" value="Nucleotide-diphossugar_trans"/>
</dbReference>